<dbReference type="SUPFAM" id="SSF55874">
    <property type="entry name" value="ATPase domain of HSP90 chaperone/DNA topoisomerase II/histidine kinase"/>
    <property type="match status" value="1"/>
</dbReference>
<dbReference type="Pfam" id="PF07730">
    <property type="entry name" value="HisKA_3"/>
    <property type="match status" value="1"/>
</dbReference>
<dbReference type="Proteomes" id="UP000181790">
    <property type="component" value="Unassembled WGS sequence"/>
</dbReference>
<keyword evidence="9" id="KW-0175">Coiled coil</keyword>
<evidence type="ECO:0000256" key="5">
    <source>
        <dbReference type="ARBA" id="ARBA00022741"/>
    </source>
</evidence>
<keyword evidence="3" id="KW-0597">Phosphoprotein</keyword>
<dbReference type="Gene3D" id="1.20.5.1930">
    <property type="match status" value="1"/>
</dbReference>
<dbReference type="PANTHER" id="PTHR24421:SF10">
    <property type="entry name" value="NITRATE_NITRITE SENSOR PROTEIN NARQ"/>
    <property type="match status" value="1"/>
</dbReference>
<dbReference type="InterPro" id="IPR050482">
    <property type="entry name" value="Sensor_HK_TwoCompSys"/>
</dbReference>
<sequence>MAKYLLCILTACLTALATVAQKPATVKSDSLAVRTYLATAATYGTMKRDSCLLAIDKGLQIALKMKNKRLEAACYQALGVYSAAYGVRFDNQMKALRIYEELNDLNETGNVNIALWDLVRLQSNNKYPPEVLRYAERALDVFQQTKNQTGIIQANNSFGIYYAMTSQPDKALTYFEKVRDMMVTLKRDSSQIYNIEYNMANLLSKTNPQESLRRRLIIYDFFRRHPSTNTGIHFSLLEAFCQTYSNQPYTNPDEVIRYATEGLKFGQKLNNLGRQLSFHRHLQWAYKSQQQFDKALRHAELARALSDSISKQEDARQIADVQQKYDNEKKQTEIERQRRQLLEKQVLLEQSSRQKAQSDHDLRMNRQLLATQRVQQLLKEAKLTQQSQVQIANIQRLKLEKQQAETNVQLTREEQKTARNQLWGSVAAGLIMLLLAGLLWRNRLLNQKNTELQAALVKGQSIERKRVAADLHDNLGSALSSLQWSIEAIDHKKLSTPEQAIWNSLQQQVSKAYADVRLLSHNLLPDELAQHGLVPALTSLVEKLNRNKQVAFTLQLPDTLPPVAPNIAFEVYSICLELCTNILKHAKASAAIICLEQTNTTALRLTVQDNGIGLANNPKKGFGLNSIDSRIQALHASWTVSGETHEGTR</sequence>
<dbReference type="RefSeq" id="WP_071506838.1">
    <property type="nucleotide sequence ID" value="NZ_MORL01000077.1"/>
</dbReference>
<keyword evidence="4" id="KW-0808">Transferase</keyword>
<dbReference type="EMBL" id="MORL01000077">
    <property type="protein sequence ID" value="OIN55534.1"/>
    <property type="molecule type" value="Genomic_DNA"/>
</dbReference>
<feature type="coiled-coil region" evidence="9">
    <location>
        <begin position="387"/>
        <end position="421"/>
    </location>
</feature>
<comment type="catalytic activity">
    <reaction evidence="1">
        <text>ATP + protein L-histidine = ADP + protein N-phospho-L-histidine.</text>
        <dbReference type="EC" id="2.7.13.3"/>
    </reaction>
</comment>
<accession>A0A1S2V9X0</accession>
<feature type="chain" id="PRO_5010295222" description="histidine kinase" evidence="10">
    <location>
        <begin position="18"/>
        <end position="649"/>
    </location>
</feature>
<reference evidence="12 13" key="1">
    <citation type="submission" date="2016-10" db="EMBL/GenBank/DDBJ databases">
        <title>Arsenicibacter rosenii gen. nov., sp. nov., an efficient arsenic-methylating bacterium isolated from an arsenic-contaminated paddy soil.</title>
        <authorList>
            <person name="Huang K."/>
        </authorList>
    </citation>
    <scope>NUCLEOTIDE SEQUENCE [LARGE SCALE GENOMIC DNA]</scope>
    <source>
        <strain evidence="12 13">SM-1</strain>
    </source>
</reference>
<keyword evidence="6" id="KW-0418">Kinase</keyword>
<feature type="signal peptide" evidence="10">
    <location>
        <begin position="1"/>
        <end position="17"/>
    </location>
</feature>
<dbReference type="EC" id="2.7.13.3" evidence="2"/>
<keyword evidence="10" id="KW-0732">Signal</keyword>
<dbReference type="Gene3D" id="3.30.565.10">
    <property type="entry name" value="Histidine kinase-like ATPase, C-terminal domain"/>
    <property type="match status" value="1"/>
</dbReference>
<dbReference type="PANTHER" id="PTHR24421">
    <property type="entry name" value="NITRATE/NITRITE SENSOR PROTEIN NARX-RELATED"/>
    <property type="match status" value="1"/>
</dbReference>
<protein>
    <recommendedName>
        <fullName evidence="2">histidine kinase</fullName>
        <ecNumber evidence="2">2.7.13.3</ecNumber>
    </recommendedName>
</protein>
<organism evidence="12 13">
    <name type="scientific">Arsenicibacter rosenii</name>
    <dbReference type="NCBI Taxonomy" id="1750698"/>
    <lineage>
        <taxon>Bacteria</taxon>
        <taxon>Pseudomonadati</taxon>
        <taxon>Bacteroidota</taxon>
        <taxon>Cytophagia</taxon>
        <taxon>Cytophagales</taxon>
        <taxon>Spirosomataceae</taxon>
        <taxon>Arsenicibacter</taxon>
    </lineage>
</organism>
<dbReference type="InterPro" id="IPR011712">
    <property type="entry name" value="Sig_transdc_His_kin_sub3_dim/P"/>
</dbReference>
<keyword evidence="7" id="KW-0067">ATP-binding</keyword>
<evidence type="ECO:0000256" key="7">
    <source>
        <dbReference type="ARBA" id="ARBA00022840"/>
    </source>
</evidence>
<proteinExistence type="predicted"/>
<feature type="non-terminal residue" evidence="12">
    <location>
        <position position="649"/>
    </location>
</feature>
<keyword evidence="13" id="KW-1185">Reference proteome</keyword>
<evidence type="ECO:0000256" key="2">
    <source>
        <dbReference type="ARBA" id="ARBA00012438"/>
    </source>
</evidence>
<dbReference type="InterPro" id="IPR036890">
    <property type="entry name" value="HATPase_C_sf"/>
</dbReference>
<evidence type="ECO:0000256" key="10">
    <source>
        <dbReference type="SAM" id="SignalP"/>
    </source>
</evidence>
<evidence type="ECO:0000256" key="4">
    <source>
        <dbReference type="ARBA" id="ARBA00022679"/>
    </source>
</evidence>
<evidence type="ECO:0000313" key="13">
    <source>
        <dbReference type="Proteomes" id="UP000181790"/>
    </source>
</evidence>
<dbReference type="CDD" id="cd16917">
    <property type="entry name" value="HATPase_UhpB-NarQ-NarX-like"/>
    <property type="match status" value="1"/>
</dbReference>
<dbReference type="SUPFAM" id="SSF48452">
    <property type="entry name" value="TPR-like"/>
    <property type="match status" value="1"/>
</dbReference>
<dbReference type="GO" id="GO:0000155">
    <property type="term" value="F:phosphorelay sensor kinase activity"/>
    <property type="evidence" value="ECO:0007669"/>
    <property type="project" value="InterPro"/>
</dbReference>
<evidence type="ECO:0000256" key="3">
    <source>
        <dbReference type="ARBA" id="ARBA00022553"/>
    </source>
</evidence>
<gene>
    <name evidence="12" type="ORF">BLX24_29680</name>
</gene>
<feature type="coiled-coil region" evidence="9">
    <location>
        <begin position="311"/>
        <end position="354"/>
    </location>
</feature>
<keyword evidence="5" id="KW-0547">Nucleotide-binding</keyword>
<evidence type="ECO:0000256" key="8">
    <source>
        <dbReference type="ARBA" id="ARBA00023012"/>
    </source>
</evidence>
<dbReference type="InterPro" id="IPR011990">
    <property type="entry name" value="TPR-like_helical_dom_sf"/>
</dbReference>
<comment type="caution">
    <text evidence="12">The sequence shown here is derived from an EMBL/GenBank/DDBJ whole genome shotgun (WGS) entry which is preliminary data.</text>
</comment>
<evidence type="ECO:0000256" key="1">
    <source>
        <dbReference type="ARBA" id="ARBA00000085"/>
    </source>
</evidence>
<dbReference type="GO" id="GO:0046983">
    <property type="term" value="F:protein dimerization activity"/>
    <property type="evidence" value="ECO:0007669"/>
    <property type="project" value="InterPro"/>
</dbReference>
<dbReference type="GO" id="GO:0005524">
    <property type="term" value="F:ATP binding"/>
    <property type="evidence" value="ECO:0007669"/>
    <property type="project" value="UniProtKB-KW"/>
</dbReference>
<name>A0A1S2V9X0_9BACT</name>
<keyword evidence="8" id="KW-0902">Two-component regulatory system</keyword>
<dbReference type="Gene3D" id="1.25.40.10">
    <property type="entry name" value="Tetratricopeptide repeat domain"/>
    <property type="match status" value="1"/>
</dbReference>
<evidence type="ECO:0000256" key="6">
    <source>
        <dbReference type="ARBA" id="ARBA00022777"/>
    </source>
</evidence>
<dbReference type="GO" id="GO:0016020">
    <property type="term" value="C:membrane"/>
    <property type="evidence" value="ECO:0007669"/>
    <property type="project" value="InterPro"/>
</dbReference>
<evidence type="ECO:0000256" key="9">
    <source>
        <dbReference type="SAM" id="Coils"/>
    </source>
</evidence>
<dbReference type="AlphaFoldDB" id="A0A1S2V9X0"/>
<evidence type="ECO:0000259" key="11">
    <source>
        <dbReference type="Pfam" id="PF07730"/>
    </source>
</evidence>
<feature type="domain" description="Signal transduction histidine kinase subgroup 3 dimerisation and phosphoacceptor" evidence="11">
    <location>
        <begin position="463"/>
        <end position="528"/>
    </location>
</feature>
<evidence type="ECO:0000313" key="12">
    <source>
        <dbReference type="EMBL" id="OIN55534.1"/>
    </source>
</evidence>